<dbReference type="RefSeq" id="WP_242977483.1">
    <property type="nucleotide sequence ID" value="NZ_PVXP01000009.1"/>
</dbReference>
<dbReference type="EMBL" id="PVXP01000009">
    <property type="protein sequence ID" value="PRR85975.1"/>
    <property type="molecule type" value="Genomic_DNA"/>
</dbReference>
<gene>
    <name evidence="2" type="ORF">CLLU_10030</name>
</gene>
<protein>
    <recommendedName>
        <fullName evidence="4">Phage Mu protein F like protein</fullName>
    </recommendedName>
</protein>
<feature type="coiled-coil region" evidence="1">
    <location>
        <begin position="62"/>
        <end position="89"/>
    </location>
</feature>
<keyword evidence="1" id="KW-0175">Coiled coil</keyword>
<evidence type="ECO:0000256" key="1">
    <source>
        <dbReference type="SAM" id="Coils"/>
    </source>
</evidence>
<sequence length="746" mass="85989">MSKEIDDLKKSAGDYKTWALQARKKYIDLRLNNETEIRAFYIRLVKDISNELKKGGTSKIRKAQLLVLIEMLKKQQNKLEGQLTAIFKEYIKANAEAATEYAKSIDIKAIKEAGIAKVSTSKVKTLYFNVNQRAIETCWARANEGLYLSDRIWTKSKRYRENMTEIIQDAVAEGQDCVKTSRMLDKYVKTGRKTLAKQYPNMMKRMGNRVPEDLCYESLRLARTEMTAAYGEATIQSAMVSPSCSGVKFILSGSHPRLDICDHICGVDDYGLGIGVYPIDKAPAYPFHPNCLCITLTVNENPSDFVDRLKRWDRNPGSEPGLEDWYQNVYKKSSMYIKNNGNKVKPDKDSDIKTVEDAKKALTNEIGFTEVEDSFMENVDPKLIINNTRQLEKLESKYGVIHDSVNTTICSSSRGGNAIAYVANEATNPTRQNLSLCPDDYSNFNKLIKYEKTATEKGYFMPRALTNEELSISTVTHEYGHMLQNKLIEDEMRAKGWIPDKPMQFINTKRKTSKAVLKWYTDIEMKVKKRCYDEIIDIAKKNNPKFDFNSNISRYGKESYGEFFAEVFMNAELSKPNELGLAMRKWLKSFKGMRNKTIAKDKGAIRGALTGKNDPDNKLREKHAEQYYKSVRNRDKNLEVETISKNTGISAKSIGKVYNHVFINKYDLYGGYRNFDADYDMSQSWQRLREGKNIQEHDIIMLKHERLEYELMNRYNKNYKEAHKLAESKYNYSKALIKYLKKNNLD</sequence>
<evidence type="ECO:0000313" key="2">
    <source>
        <dbReference type="EMBL" id="PRR85975.1"/>
    </source>
</evidence>
<evidence type="ECO:0008006" key="4">
    <source>
        <dbReference type="Google" id="ProtNLM"/>
    </source>
</evidence>
<name>A0A2T0BQ61_9CLOT</name>
<reference evidence="2 3" key="1">
    <citation type="submission" date="2018-03" db="EMBL/GenBank/DDBJ databases">
        <title>Genome sequence of Clostridium luticellarii DSM 29923.</title>
        <authorList>
            <person name="Poehlein A."/>
            <person name="Daniel R."/>
        </authorList>
    </citation>
    <scope>NUCLEOTIDE SEQUENCE [LARGE SCALE GENOMIC DNA]</scope>
    <source>
        <strain evidence="2 3">DSM 29923</strain>
    </source>
</reference>
<keyword evidence="3" id="KW-1185">Reference proteome</keyword>
<organism evidence="2 3">
    <name type="scientific">Clostridium luticellarii</name>
    <dbReference type="NCBI Taxonomy" id="1691940"/>
    <lineage>
        <taxon>Bacteria</taxon>
        <taxon>Bacillati</taxon>
        <taxon>Bacillota</taxon>
        <taxon>Clostridia</taxon>
        <taxon>Eubacteriales</taxon>
        <taxon>Clostridiaceae</taxon>
        <taxon>Clostridium</taxon>
    </lineage>
</organism>
<dbReference type="AlphaFoldDB" id="A0A2T0BQ61"/>
<evidence type="ECO:0000313" key="3">
    <source>
        <dbReference type="Proteomes" id="UP000237798"/>
    </source>
</evidence>
<comment type="caution">
    <text evidence="2">The sequence shown here is derived from an EMBL/GenBank/DDBJ whole genome shotgun (WGS) entry which is preliminary data.</text>
</comment>
<proteinExistence type="predicted"/>
<dbReference type="Proteomes" id="UP000237798">
    <property type="component" value="Unassembled WGS sequence"/>
</dbReference>
<accession>A0A2T0BQ61</accession>